<keyword evidence="3" id="KW-1185">Reference proteome</keyword>
<gene>
    <name evidence="2" type="ORF">C4B68_15595</name>
</gene>
<name>A0ABM6SQZ9_9ACTN</name>
<feature type="compositionally biased region" description="Low complexity" evidence="1">
    <location>
        <begin position="204"/>
        <end position="213"/>
    </location>
</feature>
<reference evidence="2 3" key="1">
    <citation type="submission" date="2018-02" db="EMBL/GenBank/DDBJ databases">
        <title>Complete genome sequence of Streptomyces dengpaensis, the producer of angucyclines.</title>
        <authorList>
            <person name="Yumei L."/>
        </authorList>
    </citation>
    <scope>NUCLEOTIDE SEQUENCE [LARGE SCALE GENOMIC DNA]</scope>
    <source>
        <strain evidence="2 3">XZHG99</strain>
    </source>
</reference>
<evidence type="ECO:0000313" key="2">
    <source>
        <dbReference type="EMBL" id="AVH56965.1"/>
    </source>
</evidence>
<proteinExistence type="predicted"/>
<dbReference type="Proteomes" id="UP000238413">
    <property type="component" value="Chromosome"/>
</dbReference>
<feature type="region of interest" description="Disordered" evidence="1">
    <location>
        <begin position="1"/>
        <end position="64"/>
    </location>
</feature>
<evidence type="ECO:0000256" key="1">
    <source>
        <dbReference type="SAM" id="MobiDB-lite"/>
    </source>
</evidence>
<organism evidence="2 3">
    <name type="scientific">Streptomyces dengpaensis</name>
    <dbReference type="NCBI Taxonomy" id="2049881"/>
    <lineage>
        <taxon>Bacteria</taxon>
        <taxon>Bacillati</taxon>
        <taxon>Actinomycetota</taxon>
        <taxon>Actinomycetes</taxon>
        <taxon>Kitasatosporales</taxon>
        <taxon>Streptomycetaceae</taxon>
        <taxon>Streptomyces</taxon>
    </lineage>
</organism>
<feature type="region of interest" description="Disordered" evidence="1">
    <location>
        <begin position="202"/>
        <end position="251"/>
    </location>
</feature>
<protein>
    <submittedName>
        <fullName evidence="2">Uncharacterized protein</fullName>
    </submittedName>
</protein>
<feature type="region of interest" description="Disordered" evidence="1">
    <location>
        <begin position="118"/>
        <end position="182"/>
    </location>
</feature>
<accession>A0ABM6SQZ9</accession>
<sequence length="275" mass="27263">MVPTTPTRAVESAVQRTSEGLAGGSAHRTVEAPAKPSAAEPPAKLPVRQGTSAPEAGPIPSTSVTTAATVPAITDVTDTVRHVVRPVADRVVPPAADDAVRPIGDLVETVTGGLADAPPKALPSLPSIPSAPGLPALPGVGGQTPPAGSAPQQSGGAVERQGARIGHPAGPQEADGTATSVYGPGVVVDGGLAGVHRHRDGVRAGHAPAHQAPPGDPTGALGNRSAVDNGGPRYGDPHAVTPNHRAPLRLVPGASAGVTAAETRDRYRDIPVFPG</sequence>
<dbReference type="EMBL" id="CP026652">
    <property type="protein sequence ID" value="AVH56965.1"/>
    <property type="molecule type" value="Genomic_DNA"/>
</dbReference>
<feature type="compositionally biased region" description="Low complexity" evidence="1">
    <location>
        <begin position="31"/>
        <end position="46"/>
    </location>
</feature>
<feature type="compositionally biased region" description="Low complexity" evidence="1">
    <location>
        <begin position="118"/>
        <end position="138"/>
    </location>
</feature>
<evidence type="ECO:0000313" key="3">
    <source>
        <dbReference type="Proteomes" id="UP000238413"/>
    </source>
</evidence>